<protein>
    <submittedName>
        <fullName evidence="1">Uncharacterized protein</fullName>
    </submittedName>
</protein>
<evidence type="ECO:0000313" key="2">
    <source>
        <dbReference type="Proteomes" id="UP000254649"/>
    </source>
</evidence>
<dbReference type="AlphaFoldDB" id="A0A380U428"/>
<organism evidence="1 2">
    <name type="scientific">[Actinobacillus] rossii</name>
    <dbReference type="NCBI Taxonomy" id="123820"/>
    <lineage>
        <taxon>Bacteria</taxon>
        <taxon>Pseudomonadati</taxon>
        <taxon>Pseudomonadota</taxon>
        <taxon>Gammaproteobacteria</taxon>
        <taxon>Pasteurellales</taxon>
        <taxon>Pasteurellaceae</taxon>
    </lineage>
</organism>
<accession>A0A380U428</accession>
<name>A0A380U428_9PAST</name>
<gene>
    <name evidence="1" type="ORF">NCTC10801_02429</name>
</gene>
<proteinExistence type="predicted"/>
<keyword evidence="2" id="KW-1185">Reference proteome</keyword>
<reference evidence="1 2" key="1">
    <citation type="submission" date="2018-06" db="EMBL/GenBank/DDBJ databases">
        <authorList>
            <consortium name="Pathogen Informatics"/>
            <person name="Doyle S."/>
        </authorList>
    </citation>
    <scope>NUCLEOTIDE SEQUENCE [LARGE SCALE GENOMIC DNA]</scope>
    <source>
        <strain evidence="1 2">NCTC10801</strain>
    </source>
</reference>
<dbReference type="OrthoDB" id="5680613at2"/>
<dbReference type="Proteomes" id="UP000254649">
    <property type="component" value="Unassembled WGS sequence"/>
</dbReference>
<evidence type="ECO:0000313" key="1">
    <source>
        <dbReference type="EMBL" id="SUT95268.1"/>
    </source>
</evidence>
<sequence>MNLSKVIEQTMVFRETLANEECLSTSTQDKQSFITMGIVYVFNGKCFSWSRYLKPAQEYCPGVIAISIEGICCQAIGGNEQDGANEWLLLHAN</sequence>
<dbReference type="EMBL" id="UFRQ01000003">
    <property type="protein sequence ID" value="SUT95268.1"/>
    <property type="molecule type" value="Genomic_DNA"/>
</dbReference>